<name>A0A8H4QVQ7_9AGAR</name>
<gene>
    <name evidence="1" type="ORF">D9613_012637</name>
</gene>
<dbReference type="AlphaFoldDB" id="A0A8H4QVQ7"/>
<protein>
    <submittedName>
        <fullName evidence="1">Uncharacterized protein</fullName>
    </submittedName>
</protein>
<evidence type="ECO:0000313" key="2">
    <source>
        <dbReference type="Proteomes" id="UP000521872"/>
    </source>
</evidence>
<evidence type="ECO:0000313" key="1">
    <source>
        <dbReference type="EMBL" id="KAF4618083.1"/>
    </source>
</evidence>
<organism evidence="1 2">
    <name type="scientific">Agrocybe pediades</name>
    <dbReference type="NCBI Taxonomy" id="84607"/>
    <lineage>
        <taxon>Eukaryota</taxon>
        <taxon>Fungi</taxon>
        <taxon>Dikarya</taxon>
        <taxon>Basidiomycota</taxon>
        <taxon>Agaricomycotina</taxon>
        <taxon>Agaricomycetes</taxon>
        <taxon>Agaricomycetidae</taxon>
        <taxon>Agaricales</taxon>
        <taxon>Agaricineae</taxon>
        <taxon>Strophariaceae</taxon>
        <taxon>Agrocybe</taxon>
    </lineage>
</organism>
<sequence>MLFHAVIDDRILPAGSRNPILEVGTEDMDDEEVGMQFTTTATEDLKVQADIMVSISVCKYGPGDQQRRD</sequence>
<accession>A0A8H4QVQ7</accession>
<reference evidence="1 2" key="1">
    <citation type="submission" date="2019-12" db="EMBL/GenBank/DDBJ databases">
        <authorList>
            <person name="Floudas D."/>
            <person name="Bentzer J."/>
            <person name="Ahren D."/>
            <person name="Johansson T."/>
            <person name="Persson P."/>
            <person name="Tunlid A."/>
        </authorList>
    </citation>
    <scope>NUCLEOTIDE SEQUENCE [LARGE SCALE GENOMIC DNA]</scope>
    <source>
        <strain evidence="1 2">CBS 102.39</strain>
    </source>
</reference>
<comment type="caution">
    <text evidence="1">The sequence shown here is derived from an EMBL/GenBank/DDBJ whole genome shotgun (WGS) entry which is preliminary data.</text>
</comment>
<keyword evidence="2" id="KW-1185">Reference proteome</keyword>
<dbReference type="Proteomes" id="UP000521872">
    <property type="component" value="Unassembled WGS sequence"/>
</dbReference>
<dbReference type="EMBL" id="JAACJL010000019">
    <property type="protein sequence ID" value="KAF4618083.1"/>
    <property type="molecule type" value="Genomic_DNA"/>
</dbReference>
<proteinExistence type="predicted"/>